<accession>A0A813JYC1</accession>
<gene>
    <name evidence="2" type="ORF">PGLA2088_LOCUS27721</name>
</gene>
<dbReference type="AlphaFoldDB" id="A0A813JYC1"/>
<evidence type="ECO:0000313" key="3">
    <source>
        <dbReference type="Proteomes" id="UP000626109"/>
    </source>
</evidence>
<feature type="non-terminal residue" evidence="2">
    <location>
        <position position="1"/>
    </location>
</feature>
<dbReference type="EMBL" id="CAJNNW010027575">
    <property type="protein sequence ID" value="CAE8692094.1"/>
    <property type="molecule type" value="Genomic_DNA"/>
</dbReference>
<feature type="compositionally biased region" description="Low complexity" evidence="1">
    <location>
        <begin position="122"/>
        <end position="143"/>
    </location>
</feature>
<feature type="non-terminal residue" evidence="2">
    <location>
        <position position="292"/>
    </location>
</feature>
<organism evidence="2 3">
    <name type="scientific">Polarella glacialis</name>
    <name type="common">Dinoflagellate</name>
    <dbReference type="NCBI Taxonomy" id="89957"/>
    <lineage>
        <taxon>Eukaryota</taxon>
        <taxon>Sar</taxon>
        <taxon>Alveolata</taxon>
        <taxon>Dinophyceae</taxon>
        <taxon>Suessiales</taxon>
        <taxon>Suessiaceae</taxon>
        <taxon>Polarella</taxon>
    </lineage>
</organism>
<evidence type="ECO:0000256" key="1">
    <source>
        <dbReference type="SAM" id="MobiDB-lite"/>
    </source>
</evidence>
<reference evidence="2" key="1">
    <citation type="submission" date="2021-02" db="EMBL/GenBank/DDBJ databases">
        <authorList>
            <person name="Dougan E. K."/>
            <person name="Rhodes N."/>
            <person name="Thang M."/>
            <person name="Chan C."/>
        </authorList>
    </citation>
    <scope>NUCLEOTIDE SEQUENCE</scope>
</reference>
<evidence type="ECO:0000313" key="2">
    <source>
        <dbReference type="EMBL" id="CAE8692094.1"/>
    </source>
</evidence>
<feature type="compositionally biased region" description="Low complexity" evidence="1">
    <location>
        <begin position="100"/>
        <end position="114"/>
    </location>
</feature>
<comment type="caution">
    <text evidence="2">The sequence shown here is derived from an EMBL/GenBank/DDBJ whole genome shotgun (WGS) entry which is preliminary data.</text>
</comment>
<proteinExistence type="predicted"/>
<feature type="compositionally biased region" description="Low complexity" evidence="1">
    <location>
        <begin position="175"/>
        <end position="190"/>
    </location>
</feature>
<dbReference type="Proteomes" id="UP000626109">
    <property type="component" value="Unassembled WGS sequence"/>
</dbReference>
<feature type="compositionally biased region" description="Polar residues" evidence="1">
    <location>
        <begin position="191"/>
        <end position="204"/>
    </location>
</feature>
<protein>
    <submittedName>
        <fullName evidence="2">Uncharacterized protein</fullName>
    </submittedName>
</protein>
<sequence length="292" mass="31313">RPFRELNFLRIRILPVAELSGLGAANTDGGRIYGAIHRAASQIVEIRQDHQSTHSPLKREVKELTLLVRSQEILLQTLMYGRSSSRKRRLQSVPEEQLGSSSPSSTPPDSTTVSEKARGHPSSSSTDAVASSAAAYCAAADSPSRPKRSEPAPPAPTTAAHLLSGPASRPETAGSRSSSTQFQSQFHLSLPSDTASTVSDNSMGGYSPRTAYSAAESTPPPTTIGRFAHGLPAPPAGIQDVASQLLNMLQTLQAVGDSSQLRLTPQLPQQLFIPQQLLLPQQWQLQQLQQQQ</sequence>
<feature type="region of interest" description="Disordered" evidence="1">
    <location>
        <begin position="84"/>
        <end position="231"/>
    </location>
</feature>
<name>A0A813JYC1_POLGL</name>